<dbReference type="AlphaFoldDB" id="A0A3M7STI0"/>
<dbReference type="EMBL" id="REGN01000798">
    <property type="protein sequence ID" value="RNA39002.1"/>
    <property type="molecule type" value="Genomic_DNA"/>
</dbReference>
<sequence>MSAEHYFKKALRRYKDDDTHEAKHYFKKASKCSDADSLKDDWKDLVRDKGLSTSEIEKFLIEIMGGCGSPGRRDNPCNIL</sequence>
<comment type="caution">
    <text evidence="1">The sequence shown here is derived from an EMBL/GenBank/DDBJ whole genome shotgun (WGS) entry which is preliminary data.</text>
</comment>
<organism evidence="1 2">
    <name type="scientific">Brachionus plicatilis</name>
    <name type="common">Marine rotifer</name>
    <name type="synonym">Brachionus muelleri</name>
    <dbReference type="NCBI Taxonomy" id="10195"/>
    <lineage>
        <taxon>Eukaryota</taxon>
        <taxon>Metazoa</taxon>
        <taxon>Spiralia</taxon>
        <taxon>Gnathifera</taxon>
        <taxon>Rotifera</taxon>
        <taxon>Eurotatoria</taxon>
        <taxon>Monogononta</taxon>
        <taxon>Pseudotrocha</taxon>
        <taxon>Ploima</taxon>
        <taxon>Brachionidae</taxon>
        <taxon>Brachionus</taxon>
    </lineage>
</organism>
<accession>A0A3M7STI0</accession>
<protein>
    <submittedName>
        <fullName evidence="1">Uncharacterized protein</fullName>
    </submittedName>
</protein>
<dbReference type="Proteomes" id="UP000276133">
    <property type="component" value="Unassembled WGS sequence"/>
</dbReference>
<evidence type="ECO:0000313" key="1">
    <source>
        <dbReference type="EMBL" id="RNA39002.1"/>
    </source>
</evidence>
<evidence type="ECO:0000313" key="2">
    <source>
        <dbReference type="Proteomes" id="UP000276133"/>
    </source>
</evidence>
<name>A0A3M7STI0_BRAPC</name>
<keyword evidence="2" id="KW-1185">Reference proteome</keyword>
<reference evidence="1 2" key="1">
    <citation type="journal article" date="2018" name="Sci. Rep.">
        <title>Genomic signatures of local adaptation to the degree of environmental predictability in rotifers.</title>
        <authorList>
            <person name="Franch-Gras L."/>
            <person name="Hahn C."/>
            <person name="Garcia-Roger E.M."/>
            <person name="Carmona M.J."/>
            <person name="Serra M."/>
            <person name="Gomez A."/>
        </authorList>
    </citation>
    <scope>NUCLEOTIDE SEQUENCE [LARGE SCALE GENOMIC DNA]</scope>
    <source>
        <strain evidence="1">HYR1</strain>
    </source>
</reference>
<proteinExistence type="predicted"/>
<dbReference type="OrthoDB" id="10145014at2759"/>
<gene>
    <name evidence="1" type="ORF">BpHYR1_041680</name>
</gene>